<feature type="compositionally biased region" description="Pro residues" evidence="1">
    <location>
        <begin position="102"/>
        <end position="113"/>
    </location>
</feature>
<protein>
    <recommendedName>
        <fullName evidence="5">MucR family transcriptional regulator</fullName>
    </recommendedName>
</protein>
<dbReference type="AlphaFoldDB" id="A0A1H8V1F3"/>
<proteinExistence type="predicted"/>
<feature type="region of interest" description="Disordered" evidence="1">
    <location>
        <begin position="59"/>
        <end position="119"/>
    </location>
</feature>
<keyword evidence="2" id="KW-1133">Transmembrane helix</keyword>
<evidence type="ECO:0000256" key="2">
    <source>
        <dbReference type="SAM" id="Phobius"/>
    </source>
</evidence>
<dbReference type="STRING" id="673521.SAMN05660991_03190"/>
<feature type="compositionally biased region" description="Low complexity" evidence="1">
    <location>
        <begin position="92"/>
        <end position="101"/>
    </location>
</feature>
<keyword evidence="4" id="KW-1185">Reference proteome</keyword>
<dbReference type="Proteomes" id="UP000198960">
    <property type="component" value="Unassembled WGS sequence"/>
</dbReference>
<accession>A0A1H8V1F3</accession>
<evidence type="ECO:0000313" key="4">
    <source>
        <dbReference type="Proteomes" id="UP000198960"/>
    </source>
</evidence>
<dbReference type="EMBL" id="FOEE01000010">
    <property type="protein sequence ID" value="SEP09047.1"/>
    <property type="molecule type" value="Genomic_DNA"/>
</dbReference>
<evidence type="ECO:0000313" key="3">
    <source>
        <dbReference type="EMBL" id="SEP09047.1"/>
    </source>
</evidence>
<name>A0A1H8V1F3_9ACTN</name>
<feature type="compositionally biased region" description="Low complexity" evidence="1">
    <location>
        <begin position="66"/>
        <end position="80"/>
    </location>
</feature>
<organism evidence="3 4">
    <name type="scientific">Trujillonella endophytica</name>
    <dbReference type="NCBI Taxonomy" id="673521"/>
    <lineage>
        <taxon>Bacteria</taxon>
        <taxon>Bacillati</taxon>
        <taxon>Actinomycetota</taxon>
        <taxon>Actinomycetes</taxon>
        <taxon>Geodermatophilales</taxon>
        <taxon>Geodermatophilaceae</taxon>
        <taxon>Trujillonella</taxon>
    </lineage>
</organism>
<sequence length="241" mass="24580">MPDPAASRRRTTVLDVLHPVGPLSAAVYWRRRLMVLALLLAVVGGGGWLGIALLTGGSGGSGDPGGSASASTSTAPGTPALERVVPSLASVQTPTAPATPTAEPPPPAGPQPGDPCGDDMIGIEVRAPGGVSQGSAPTLELVVANISSVPCVRTLDLELQEIVLLDGQGTRLWGSNDCQPESSDDVRTLAPGEQVVFPLVWSGLSSEPACAEERTAVQPGQYVLRGRLDTKVSGDTPLTVQ</sequence>
<evidence type="ECO:0000256" key="1">
    <source>
        <dbReference type="SAM" id="MobiDB-lite"/>
    </source>
</evidence>
<feature type="transmembrane region" description="Helical" evidence="2">
    <location>
        <begin position="33"/>
        <end position="54"/>
    </location>
</feature>
<reference evidence="4" key="1">
    <citation type="submission" date="2016-10" db="EMBL/GenBank/DDBJ databases">
        <authorList>
            <person name="Varghese N."/>
            <person name="Submissions S."/>
        </authorList>
    </citation>
    <scope>NUCLEOTIDE SEQUENCE [LARGE SCALE GENOMIC DNA]</scope>
    <source>
        <strain evidence="4">DSM 45413</strain>
    </source>
</reference>
<keyword evidence="2" id="KW-0472">Membrane</keyword>
<gene>
    <name evidence="3" type="ORF">SAMN05660991_03190</name>
</gene>
<keyword evidence="2" id="KW-0812">Transmembrane</keyword>
<evidence type="ECO:0008006" key="5">
    <source>
        <dbReference type="Google" id="ProtNLM"/>
    </source>
</evidence>